<accession>A0ABU2WGK4</accession>
<dbReference type="Pfam" id="PF10972">
    <property type="entry name" value="CsiV"/>
    <property type="match status" value="1"/>
</dbReference>
<dbReference type="InterPro" id="IPR021241">
    <property type="entry name" value="CsiV"/>
</dbReference>
<evidence type="ECO:0000313" key="2">
    <source>
        <dbReference type="EMBL" id="MDT0496998.1"/>
    </source>
</evidence>
<dbReference type="Proteomes" id="UP001254608">
    <property type="component" value="Unassembled WGS sequence"/>
</dbReference>
<dbReference type="EMBL" id="JAVRIC010000006">
    <property type="protein sequence ID" value="MDT0496998.1"/>
    <property type="molecule type" value="Genomic_DNA"/>
</dbReference>
<protein>
    <submittedName>
        <fullName evidence="2">CsiV family protein</fullName>
    </submittedName>
</protein>
<feature type="chain" id="PRO_5045097706" evidence="1">
    <location>
        <begin position="25"/>
        <end position="222"/>
    </location>
</feature>
<name>A0ABU2WGK4_9GAMM</name>
<dbReference type="RefSeq" id="WP_311364391.1">
    <property type="nucleotide sequence ID" value="NZ_JAVRIC010000006.1"/>
</dbReference>
<feature type="signal peptide" evidence="1">
    <location>
        <begin position="1"/>
        <end position="24"/>
    </location>
</feature>
<sequence length="222" mass="24190">MIRSPLRALVLLVLLSGIPGAVFAEAFRVDLVVFLDQNYQRGSPNQDTEAARLPALTGAIDMDDTAGLAAAGIELLPEADTRLAEVWNRLGNAKRFKPLTRMAWIQQSPPESGGPKIRLHYGDLLPIERAFDEPTLGPTTPGEDGGGAAQVFALDGTISLLLGRFLHLDVDLQYAQHQDGTVAGYFMRESRRLRSGELHHLDSPRFGVITKITRPDDPAGDE</sequence>
<gene>
    <name evidence="2" type="ORF">RM530_06410</name>
</gene>
<keyword evidence="3" id="KW-1185">Reference proteome</keyword>
<proteinExistence type="predicted"/>
<evidence type="ECO:0000256" key="1">
    <source>
        <dbReference type="SAM" id="SignalP"/>
    </source>
</evidence>
<comment type="caution">
    <text evidence="2">The sequence shown here is derived from an EMBL/GenBank/DDBJ whole genome shotgun (WGS) entry which is preliminary data.</text>
</comment>
<reference evidence="2 3" key="1">
    <citation type="submission" date="2023-09" db="EMBL/GenBank/DDBJ databases">
        <authorList>
            <person name="Rey-Velasco X."/>
        </authorList>
    </citation>
    <scope>NUCLEOTIDE SEQUENCE [LARGE SCALE GENOMIC DNA]</scope>
    <source>
        <strain evidence="2 3">W345</strain>
    </source>
</reference>
<organism evidence="2 3">
    <name type="scientific">Banduia mediterranea</name>
    <dbReference type="NCBI Taxonomy" id="3075609"/>
    <lineage>
        <taxon>Bacteria</taxon>
        <taxon>Pseudomonadati</taxon>
        <taxon>Pseudomonadota</taxon>
        <taxon>Gammaproteobacteria</taxon>
        <taxon>Nevskiales</taxon>
        <taxon>Algiphilaceae</taxon>
        <taxon>Banduia</taxon>
    </lineage>
</organism>
<evidence type="ECO:0000313" key="3">
    <source>
        <dbReference type="Proteomes" id="UP001254608"/>
    </source>
</evidence>
<keyword evidence="1" id="KW-0732">Signal</keyword>